<keyword evidence="2" id="KW-0521">NADP</keyword>
<comment type="caution">
    <text evidence="5">The sequence shown here is derived from an EMBL/GenBank/DDBJ whole genome shotgun (WGS) entry which is preliminary data.</text>
</comment>
<dbReference type="AlphaFoldDB" id="A0AA39KY96"/>
<dbReference type="Proteomes" id="UP001168990">
    <property type="component" value="Unassembled WGS sequence"/>
</dbReference>
<sequence>MSLACWEKLAVVIVAALGLRVVIRVSVVTWKKFIAPALGRGVNIVTQGKWAVVTGATDGLGKAFAQNLASKGLDIVLVSRSLPKLENVAKEIKNAYGVETRIVEADLTEGQPVYAKIAKTIEELEVGVLINNAGASYDHPEIFTNVSEETIARILQLNVAGTTGVARAVLPGMMERRKGVIINISSTAAAIPSPYLSVYAASKAYVDKLSADLAAEAAPRGVTIQCILPGPVATKMSKIKKATWMAPTPERFVEACLKTTGIESRTTGYPPHCLIIGIVNGLRCVCERGAVWLVARTMLNIRGRALRKKNDHKDTNETMMTEVPPRQEIILE</sequence>
<dbReference type="CDD" id="cd05356">
    <property type="entry name" value="17beta-HSD1_like_SDR_c"/>
    <property type="match status" value="1"/>
</dbReference>
<protein>
    <recommendedName>
        <fullName evidence="7">Estradiol 17-beta-dehydrogenase 12</fullName>
    </recommendedName>
</protein>
<dbReference type="PRINTS" id="PR00080">
    <property type="entry name" value="SDRFAMILY"/>
</dbReference>
<dbReference type="EMBL" id="JAQQBS010000001">
    <property type="protein sequence ID" value="KAK0178358.1"/>
    <property type="molecule type" value="Genomic_DNA"/>
</dbReference>
<gene>
    <name evidence="5" type="ORF">PV328_002313</name>
</gene>
<evidence type="ECO:0000256" key="4">
    <source>
        <dbReference type="RuleBase" id="RU000363"/>
    </source>
</evidence>
<comment type="similarity">
    <text evidence="1 4">Belongs to the short-chain dehydrogenases/reductases (SDR) family.</text>
</comment>
<evidence type="ECO:0008006" key="7">
    <source>
        <dbReference type="Google" id="ProtNLM"/>
    </source>
</evidence>
<dbReference type="InterPro" id="IPR051019">
    <property type="entry name" value="VLCFA-Steroid_DH"/>
</dbReference>
<organism evidence="5 6">
    <name type="scientific">Microctonus aethiopoides</name>
    <dbReference type="NCBI Taxonomy" id="144406"/>
    <lineage>
        <taxon>Eukaryota</taxon>
        <taxon>Metazoa</taxon>
        <taxon>Ecdysozoa</taxon>
        <taxon>Arthropoda</taxon>
        <taxon>Hexapoda</taxon>
        <taxon>Insecta</taxon>
        <taxon>Pterygota</taxon>
        <taxon>Neoptera</taxon>
        <taxon>Endopterygota</taxon>
        <taxon>Hymenoptera</taxon>
        <taxon>Apocrita</taxon>
        <taxon>Ichneumonoidea</taxon>
        <taxon>Braconidae</taxon>
        <taxon>Euphorinae</taxon>
        <taxon>Microctonus</taxon>
    </lineage>
</organism>
<dbReference type="FunFam" id="3.40.50.720:FF:000137">
    <property type="entry name" value="Hydroxysteroid (17-beta) dehydrogenase 3"/>
    <property type="match status" value="1"/>
</dbReference>
<dbReference type="InterPro" id="IPR002347">
    <property type="entry name" value="SDR_fam"/>
</dbReference>
<name>A0AA39KY96_9HYME</name>
<evidence type="ECO:0000313" key="6">
    <source>
        <dbReference type="Proteomes" id="UP001168990"/>
    </source>
</evidence>
<dbReference type="Pfam" id="PF00106">
    <property type="entry name" value="adh_short"/>
    <property type="match status" value="1"/>
</dbReference>
<dbReference type="PANTHER" id="PTHR43899">
    <property type="entry name" value="RH59310P"/>
    <property type="match status" value="1"/>
</dbReference>
<dbReference type="GO" id="GO:0016491">
    <property type="term" value="F:oxidoreductase activity"/>
    <property type="evidence" value="ECO:0007669"/>
    <property type="project" value="UniProtKB-KW"/>
</dbReference>
<dbReference type="SUPFAM" id="SSF51735">
    <property type="entry name" value="NAD(P)-binding Rossmann-fold domains"/>
    <property type="match status" value="1"/>
</dbReference>
<evidence type="ECO:0000313" key="5">
    <source>
        <dbReference type="EMBL" id="KAK0178358.1"/>
    </source>
</evidence>
<dbReference type="PANTHER" id="PTHR43899:SF13">
    <property type="entry name" value="RH59310P"/>
    <property type="match status" value="1"/>
</dbReference>
<dbReference type="PIRSF" id="PIRSF000126">
    <property type="entry name" value="11-beta-HSD1"/>
    <property type="match status" value="1"/>
</dbReference>
<dbReference type="Gene3D" id="3.40.50.720">
    <property type="entry name" value="NAD(P)-binding Rossmann-like Domain"/>
    <property type="match status" value="1"/>
</dbReference>
<evidence type="ECO:0000256" key="3">
    <source>
        <dbReference type="ARBA" id="ARBA00023002"/>
    </source>
</evidence>
<dbReference type="InterPro" id="IPR036291">
    <property type="entry name" value="NAD(P)-bd_dom_sf"/>
</dbReference>
<proteinExistence type="inferred from homology"/>
<keyword evidence="6" id="KW-1185">Reference proteome</keyword>
<reference evidence="5" key="2">
    <citation type="submission" date="2023-03" db="EMBL/GenBank/DDBJ databases">
        <authorList>
            <person name="Inwood S.N."/>
            <person name="Skelly J.G."/>
            <person name="Guhlin J."/>
            <person name="Harrop T.W.R."/>
            <person name="Goldson S.G."/>
            <person name="Dearden P.K."/>
        </authorList>
    </citation>
    <scope>NUCLEOTIDE SEQUENCE</scope>
    <source>
        <strain evidence="5">Irish</strain>
        <tissue evidence="5">Whole body</tissue>
    </source>
</reference>
<evidence type="ECO:0000256" key="1">
    <source>
        <dbReference type="ARBA" id="ARBA00006484"/>
    </source>
</evidence>
<dbReference type="GO" id="GO:0005783">
    <property type="term" value="C:endoplasmic reticulum"/>
    <property type="evidence" value="ECO:0007669"/>
    <property type="project" value="TreeGrafter"/>
</dbReference>
<evidence type="ECO:0000256" key="2">
    <source>
        <dbReference type="ARBA" id="ARBA00022857"/>
    </source>
</evidence>
<dbReference type="PRINTS" id="PR00081">
    <property type="entry name" value="GDHRDH"/>
</dbReference>
<reference evidence="5" key="1">
    <citation type="journal article" date="2023" name="bioRxiv">
        <title>Scaffold-level genome assemblies of two parasitoid biocontrol wasps reveal the parthenogenesis mechanism and an associated novel virus.</title>
        <authorList>
            <person name="Inwood S."/>
            <person name="Skelly J."/>
            <person name="Guhlin J."/>
            <person name="Harrop T."/>
            <person name="Goldson S."/>
            <person name="Dearden P."/>
        </authorList>
    </citation>
    <scope>NUCLEOTIDE SEQUENCE</scope>
    <source>
        <strain evidence="5">Irish</strain>
        <tissue evidence="5">Whole body</tissue>
    </source>
</reference>
<keyword evidence="3" id="KW-0560">Oxidoreductase</keyword>
<accession>A0AA39KY96</accession>